<dbReference type="OrthoDB" id="5480566at2"/>
<accession>A0A4Y9SHD8</accession>
<evidence type="ECO:0000256" key="1">
    <source>
        <dbReference type="SAM" id="SignalP"/>
    </source>
</evidence>
<evidence type="ECO:0000313" key="3">
    <source>
        <dbReference type="Proteomes" id="UP000298438"/>
    </source>
</evidence>
<keyword evidence="3" id="KW-1185">Reference proteome</keyword>
<dbReference type="SUPFAM" id="SSF52096">
    <property type="entry name" value="ClpP/crotonase"/>
    <property type="match status" value="1"/>
</dbReference>
<protein>
    <recommendedName>
        <fullName evidence="4">Peptidase S41</fullName>
    </recommendedName>
</protein>
<sequence length="467" mass="49452">MCATRFTRPAASLAVAFAAMLCMSAPASASTDAAGAAGSTATTADLKTRQLQDLEAARTGYVLATRAYSEPVRARALAALDAAKARAGSMSDAEFTLALARVAAMADNAHDALHLNGKLNGPRLPLRVVWIGDELVVALSAPQLPELAGARILSLCGKPVADLPALARTVIGGPDQYVRSRSTWLWESPALLAALGLPVDQGRVRASFRLRDGQVVERTLDPIDSIQVPTASTGELLRGAHSAAASGTVWHSALLGAPVPMAFQEPDKRFRSVYIQAYDTLYVQFRGNWDNDNGRELGKFAGDTAALAVKTHPRFIIIDQRYNGGGNTNLTQELMKFLGTAARDRVYIFTSEYTFSAGIASTAIARQAAGGKAKIVGAPVGDRLRWWSENPQRCLPNSGHCLSPSYGLWDLQKGCAKEDSCFGDQYGVKVSTLDPDIPAPLTAADWLAGYDAALMAAAADALPGGPR</sequence>
<gene>
    <name evidence="2" type="ORF">E4L96_11150</name>
</gene>
<evidence type="ECO:0000313" key="2">
    <source>
        <dbReference type="EMBL" id="TFW19819.1"/>
    </source>
</evidence>
<name>A0A4Y9SHD8_9BURK</name>
<dbReference type="Proteomes" id="UP000298438">
    <property type="component" value="Unassembled WGS sequence"/>
</dbReference>
<comment type="caution">
    <text evidence="2">The sequence shown here is derived from an EMBL/GenBank/DDBJ whole genome shotgun (WGS) entry which is preliminary data.</text>
</comment>
<feature type="chain" id="PRO_5021348318" description="Peptidase S41" evidence="1">
    <location>
        <begin position="30"/>
        <end position="467"/>
    </location>
</feature>
<dbReference type="InterPro" id="IPR029045">
    <property type="entry name" value="ClpP/crotonase-like_dom_sf"/>
</dbReference>
<keyword evidence="1" id="KW-0732">Signal</keyword>
<organism evidence="2 3">
    <name type="scientific">Zemynaea arenosa</name>
    <dbReference type="NCBI Taxonomy" id="2561931"/>
    <lineage>
        <taxon>Bacteria</taxon>
        <taxon>Pseudomonadati</taxon>
        <taxon>Pseudomonadota</taxon>
        <taxon>Betaproteobacteria</taxon>
        <taxon>Burkholderiales</taxon>
        <taxon>Oxalobacteraceae</taxon>
        <taxon>Telluria group</taxon>
        <taxon>Zemynaea</taxon>
    </lineage>
</organism>
<proteinExistence type="predicted"/>
<feature type="signal peptide" evidence="1">
    <location>
        <begin position="1"/>
        <end position="29"/>
    </location>
</feature>
<dbReference type="Gene3D" id="3.90.226.10">
    <property type="entry name" value="2-enoyl-CoA Hydratase, Chain A, domain 1"/>
    <property type="match status" value="1"/>
</dbReference>
<dbReference type="RefSeq" id="WP_135207295.1">
    <property type="nucleotide sequence ID" value="NZ_SPVF01000141.1"/>
</dbReference>
<dbReference type="EMBL" id="SPVF01000141">
    <property type="protein sequence ID" value="TFW19819.1"/>
    <property type="molecule type" value="Genomic_DNA"/>
</dbReference>
<evidence type="ECO:0008006" key="4">
    <source>
        <dbReference type="Google" id="ProtNLM"/>
    </source>
</evidence>
<dbReference type="AlphaFoldDB" id="A0A4Y9SHD8"/>
<reference evidence="2 3" key="1">
    <citation type="submission" date="2019-03" db="EMBL/GenBank/DDBJ databases">
        <title>Draft Genome Sequence of Massilia arenosa sp. nov., a Novel Massilia Species Isolated from a Sandy-loam Maize Soil.</title>
        <authorList>
            <person name="Raths R."/>
            <person name="Peta V."/>
            <person name="Bucking H."/>
        </authorList>
    </citation>
    <scope>NUCLEOTIDE SEQUENCE [LARGE SCALE GENOMIC DNA]</scope>
    <source>
        <strain evidence="2 3">MC02</strain>
    </source>
</reference>